<sequence length="283" mass="31105">MTSNPTPIVVENPWERLRAFTDARIGLGRAGVSLPTGKLLEFQLAHAQAQDAVHAPLDVEALAQQLQKAFALEHEPLRLHSQVEDRAMYLQRPDVGRRLNDDSRERLQYAQTSPSRADLAVVIVDGLSALAVQQNSQPFLKALYQQFEQDNAEWQLALLAIVEQGRVAIGDEIGALLNADAVLVMIGERPGLSSPDSLGLYMTWAPEPGLKDDRRNCISNVRPAGLNMAEAARRLFLLLKEARELKISGVKLKDRSEDSVLEDKVLEDNAAASGATKNFLVAD</sequence>
<dbReference type="PIRSF" id="PIRSF018982">
    <property type="entry name" value="EutC"/>
    <property type="match status" value="1"/>
</dbReference>
<dbReference type="HAMAP" id="MF_00601">
    <property type="entry name" value="EutC"/>
    <property type="match status" value="1"/>
</dbReference>
<organism evidence="6 7">
    <name type="scientific">Halomonas citrativorans</name>
    <dbReference type="NCBI Taxonomy" id="2742612"/>
    <lineage>
        <taxon>Bacteria</taxon>
        <taxon>Pseudomonadati</taxon>
        <taxon>Pseudomonadota</taxon>
        <taxon>Gammaproteobacteria</taxon>
        <taxon>Oceanospirillales</taxon>
        <taxon>Halomonadaceae</taxon>
        <taxon>Halomonas</taxon>
    </lineage>
</organism>
<dbReference type="EMBL" id="RRZC01000005">
    <property type="protein sequence ID" value="MBE0403225.1"/>
    <property type="molecule type" value="Genomic_DNA"/>
</dbReference>
<feature type="binding site" evidence="5">
    <location>
        <position position="217"/>
    </location>
    <ligand>
        <name>adenosylcob(III)alamin</name>
        <dbReference type="ChEBI" id="CHEBI:18408"/>
    </ligand>
</feature>
<dbReference type="Gene3D" id="1.10.30.40">
    <property type="entry name" value="Ethanolamine ammonia-lyase light chain (EutC), N-terminal domain"/>
    <property type="match status" value="1"/>
</dbReference>
<dbReference type="RefSeq" id="WP_192527157.1">
    <property type="nucleotide sequence ID" value="NZ_RRZC01000005.1"/>
</dbReference>
<keyword evidence="7" id="KW-1185">Reference proteome</keyword>
<comment type="subcellular location">
    <subcellularLocation>
        <location evidence="5">Bacterial microcompartment</location>
    </subcellularLocation>
</comment>
<keyword evidence="4 5" id="KW-1283">Bacterial microcompartment</keyword>
<gene>
    <name evidence="5 6" type="primary">eutC</name>
    <name evidence="6" type="ORF">EI163_06590</name>
</gene>
<comment type="function">
    <text evidence="5">Catalyzes the deamination of various vicinal amino-alcohols to oxo compounds. Allows this organism to utilize ethanolamine as the sole source of nitrogen and carbon in the presence of external vitamin B12.</text>
</comment>
<dbReference type="PANTHER" id="PTHR39330">
    <property type="entry name" value="ETHANOLAMINE AMMONIA-LYASE LIGHT CHAIN"/>
    <property type="match status" value="1"/>
</dbReference>
<evidence type="ECO:0000256" key="5">
    <source>
        <dbReference type="HAMAP-Rule" id="MF_00601"/>
    </source>
</evidence>
<keyword evidence="3 5" id="KW-0170">Cobalt</keyword>
<proteinExistence type="inferred from homology"/>
<comment type="pathway">
    <text evidence="5">Amine and polyamine degradation; ethanolamine degradation.</text>
</comment>
<dbReference type="Pfam" id="PF05985">
    <property type="entry name" value="EutC"/>
    <property type="match status" value="1"/>
</dbReference>
<dbReference type="Proteomes" id="UP000754821">
    <property type="component" value="Unassembled WGS sequence"/>
</dbReference>
<comment type="subunit">
    <text evidence="5">The basic unit is a heterodimer which dimerizes to form tetramers. The heterotetramers trimerize; 6 large subunits form a core ring with 6 small subunits projecting outwards.</text>
</comment>
<comment type="catalytic activity">
    <reaction evidence="5">
        <text>ethanolamine = acetaldehyde + NH4(+)</text>
        <dbReference type="Rhea" id="RHEA:15313"/>
        <dbReference type="ChEBI" id="CHEBI:15343"/>
        <dbReference type="ChEBI" id="CHEBI:28938"/>
        <dbReference type="ChEBI" id="CHEBI:57603"/>
        <dbReference type="EC" id="4.3.1.7"/>
    </reaction>
</comment>
<comment type="caution">
    <text evidence="6">The sequence shown here is derived from an EMBL/GenBank/DDBJ whole genome shotgun (WGS) entry which is preliminary data.</text>
</comment>
<evidence type="ECO:0000256" key="2">
    <source>
        <dbReference type="ARBA" id="ARBA00023239"/>
    </source>
</evidence>
<dbReference type="NCBIfam" id="NF003971">
    <property type="entry name" value="PRK05465.1"/>
    <property type="match status" value="1"/>
</dbReference>
<reference evidence="6 7" key="1">
    <citation type="submission" date="2020-07" db="EMBL/GenBank/DDBJ databases">
        <title>Halophilic bacteria isolated from french cheeses.</title>
        <authorList>
            <person name="Kothe C.I."/>
            <person name="Farah-Kraiem B."/>
            <person name="Renault P."/>
            <person name="Dridi B."/>
        </authorList>
    </citation>
    <scope>NUCLEOTIDE SEQUENCE [LARGE SCALE GENOMIC DNA]</scope>
    <source>
        <strain evidence="6 7">FME16</strain>
    </source>
</reference>
<keyword evidence="2 5" id="KW-0456">Lyase</keyword>
<keyword evidence="1 5" id="KW-0846">Cobalamin</keyword>
<evidence type="ECO:0000313" key="6">
    <source>
        <dbReference type="EMBL" id="MBE0403225.1"/>
    </source>
</evidence>
<dbReference type="GO" id="GO:0008851">
    <property type="term" value="F:ethanolamine ammonia-lyase activity"/>
    <property type="evidence" value="ECO:0007669"/>
    <property type="project" value="UniProtKB-EC"/>
</dbReference>
<feature type="binding site" evidence="5">
    <location>
        <position position="188"/>
    </location>
    <ligand>
        <name>adenosylcob(III)alamin</name>
        <dbReference type="ChEBI" id="CHEBI:18408"/>
    </ligand>
</feature>
<feature type="binding site" evidence="5">
    <location>
        <position position="167"/>
    </location>
    <ligand>
        <name>adenosylcob(III)alamin</name>
        <dbReference type="ChEBI" id="CHEBI:18408"/>
    </ligand>
</feature>
<dbReference type="Gene3D" id="3.40.50.11240">
    <property type="entry name" value="Ethanolamine ammonia-lyase light chain (EutC)"/>
    <property type="match status" value="1"/>
</dbReference>
<dbReference type="InterPro" id="IPR042255">
    <property type="entry name" value="EutC_N"/>
</dbReference>
<comment type="cofactor">
    <cofactor evidence="5">
        <name>adenosylcob(III)alamin</name>
        <dbReference type="ChEBI" id="CHEBI:18408"/>
    </cofactor>
    <text evidence="5">Binds between the large and small subunits.</text>
</comment>
<name>A0ABR9F9R1_9GAMM</name>
<accession>A0ABR9F9R1</accession>
<comment type="similarity">
    <text evidence="5">Belongs to the EutC family.</text>
</comment>
<evidence type="ECO:0000256" key="1">
    <source>
        <dbReference type="ARBA" id="ARBA00022628"/>
    </source>
</evidence>
<evidence type="ECO:0000256" key="3">
    <source>
        <dbReference type="ARBA" id="ARBA00023285"/>
    </source>
</evidence>
<dbReference type="PANTHER" id="PTHR39330:SF1">
    <property type="entry name" value="ETHANOLAMINE AMMONIA-LYASE SMALL SUBUNIT"/>
    <property type="match status" value="1"/>
</dbReference>
<evidence type="ECO:0000313" key="7">
    <source>
        <dbReference type="Proteomes" id="UP000754821"/>
    </source>
</evidence>
<protein>
    <recommendedName>
        <fullName evidence="5">Ethanolamine ammonia-lyase small subunit</fullName>
        <shortName evidence="5">EAL small subunit</shortName>
        <ecNumber evidence="5">4.3.1.7</ecNumber>
    </recommendedName>
</protein>
<dbReference type="InterPro" id="IPR009246">
    <property type="entry name" value="EutC"/>
</dbReference>
<evidence type="ECO:0000256" key="4">
    <source>
        <dbReference type="ARBA" id="ARBA00024446"/>
    </source>
</evidence>
<dbReference type="InterPro" id="IPR042251">
    <property type="entry name" value="EutC_C"/>
</dbReference>
<dbReference type="EC" id="4.3.1.7" evidence="5"/>